<sequence length="51" mass="5717">QRLIKQLRDIQLGRVEDSFGWRYVVTAKDGKVDGAPEQAANDTVETVDQLS</sequence>
<feature type="region of interest" description="Disordered" evidence="1">
    <location>
        <begin position="32"/>
        <end position="51"/>
    </location>
</feature>
<keyword evidence="2" id="KW-0032">Aminotransferase</keyword>
<dbReference type="AlphaFoldDB" id="R9QZE0"/>
<dbReference type="GO" id="GO:0008483">
    <property type="term" value="F:transaminase activity"/>
    <property type="evidence" value="ECO:0007669"/>
    <property type="project" value="UniProtKB-KW"/>
</dbReference>
<organism evidence="2">
    <name type="scientific">Nilaparvata lugens</name>
    <name type="common">Brown planthopper</name>
    <dbReference type="NCBI Taxonomy" id="108931"/>
    <lineage>
        <taxon>Eukaryota</taxon>
        <taxon>Metazoa</taxon>
        <taxon>Ecdysozoa</taxon>
        <taxon>Arthropoda</taxon>
        <taxon>Hexapoda</taxon>
        <taxon>Insecta</taxon>
        <taxon>Pterygota</taxon>
        <taxon>Neoptera</taxon>
        <taxon>Paraneoptera</taxon>
        <taxon>Hemiptera</taxon>
        <taxon>Auchenorrhyncha</taxon>
        <taxon>Fulgoroidea</taxon>
        <taxon>Delphacidae</taxon>
        <taxon>Delphacinae</taxon>
        <taxon>Nilaparvata</taxon>
    </lineage>
</organism>
<protein>
    <submittedName>
        <fullName evidence="2">Branched-chain amino acid aminotransferase</fullName>
    </submittedName>
</protein>
<proteinExistence type="evidence at transcript level"/>
<dbReference type="EMBL" id="JX125606">
    <property type="protein sequence ID" value="AGG09870.1"/>
    <property type="molecule type" value="mRNA"/>
</dbReference>
<evidence type="ECO:0000313" key="2">
    <source>
        <dbReference type="EMBL" id="AGG09870.1"/>
    </source>
</evidence>
<name>R9QZE0_NILLU</name>
<reference evidence="2" key="1">
    <citation type="journal article" date="2014" name="Insect Mol. Biol.">
        <title>Constructing the major biosynthesis pathways for amino acids in the brown planthopper, Nilaparvata lugens?Stal (Hemiptera: Delphacidae), based on the transcriptome data.</title>
        <authorList>
            <person name="Wan P.J."/>
            <person name="Yang L."/>
            <person name="Wang W.X."/>
            <person name="Fan J.M."/>
            <person name="Fu Q."/>
            <person name="Li G.Q."/>
        </authorList>
    </citation>
    <scope>NUCLEOTIDE SEQUENCE</scope>
</reference>
<feature type="non-terminal residue" evidence="2">
    <location>
        <position position="1"/>
    </location>
</feature>
<evidence type="ECO:0000256" key="1">
    <source>
        <dbReference type="SAM" id="MobiDB-lite"/>
    </source>
</evidence>
<keyword evidence="2" id="KW-0808">Transferase</keyword>
<accession>R9QZE0</accession>
<feature type="compositionally biased region" description="Polar residues" evidence="1">
    <location>
        <begin position="40"/>
        <end position="51"/>
    </location>
</feature>